<evidence type="ECO:0000313" key="1">
    <source>
        <dbReference type="EMBL" id="SMQ58137.1"/>
    </source>
</evidence>
<sequence>MRYFHEDEFDELLAPRPDSDLLWHYTDAAGVLGILESRALRLSSVRMMNDSGEMSYGLLMIRRRLEARRDAHQVDPAIVAQIEGFLGRAPQSTDEWFVACASTQKDALSQFRGYGGYAVAINAGMALRAKMPESRVEDGYFVDMNEVDADESLEAGWRRVLYSGAEVKAHIDRLLDVLVKQCDDWPGEDGHDSVSYAEALAVERVTVCAAFVKHHGFQEEREVRIFSRLPLSNSAINLRVGRFGITPYIEAEVNPRPGASIPTFLHDVRVGPVGTDQASALYGVQRAAQKLGYNNLAPSAVDLPFRE</sequence>
<keyword evidence="2" id="KW-1185">Reference proteome</keyword>
<reference evidence="1 2" key="1">
    <citation type="submission" date="2017-04" db="EMBL/GenBank/DDBJ databases">
        <authorList>
            <person name="Varghese N."/>
            <person name="Submissions S."/>
        </authorList>
    </citation>
    <scope>NUCLEOTIDE SEQUENCE [LARGE SCALE GENOMIC DNA]</scope>
    <source>
        <strain evidence="1 2">VKM Ac-1784</strain>
    </source>
</reference>
<dbReference type="Proteomes" id="UP000194464">
    <property type="component" value="Unassembled WGS sequence"/>
</dbReference>
<protein>
    <recommendedName>
        <fullName evidence="3">DUF2971 domain-containing protein</fullName>
    </recommendedName>
</protein>
<dbReference type="RefSeq" id="WP_086472406.1">
    <property type="nucleotide sequence ID" value="NZ_FXWJ01000001.1"/>
</dbReference>
<comment type="caution">
    <text evidence="1">The sequence shown here is derived from an EMBL/GenBank/DDBJ whole genome shotgun (WGS) entry which is preliminary data.</text>
</comment>
<proteinExistence type="predicted"/>
<organism evidence="1 2">
    <name type="scientific">Plantibacter elymi</name>
    <name type="common">nom. nud.</name>
    <dbReference type="NCBI Taxonomy" id="199708"/>
    <lineage>
        <taxon>Bacteria</taxon>
        <taxon>Bacillati</taxon>
        <taxon>Actinomycetota</taxon>
        <taxon>Actinomycetes</taxon>
        <taxon>Micrococcales</taxon>
        <taxon>Microbacteriaceae</taxon>
        <taxon>Plantibacter</taxon>
    </lineage>
</organism>
<dbReference type="EMBL" id="FXWJ01000001">
    <property type="protein sequence ID" value="SMQ58137.1"/>
    <property type="molecule type" value="Genomic_DNA"/>
</dbReference>
<gene>
    <name evidence="1" type="ORF">SAMN06295909_0110</name>
</gene>
<accession>A0ABY1R999</accession>
<name>A0ABY1R999_9MICO</name>
<evidence type="ECO:0008006" key="3">
    <source>
        <dbReference type="Google" id="ProtNLM"/>
    </source>
</evidence>
<evidence type="ECO:0000313" key="2">
    <source>
        <dbReference type="Proteomes" id="UP000194464"/>
    </source>
</evidence>